<evidence type="ECO:0000256" key="7">
    <source>
        <dbReference type="RuleBase" id="RU003956"/>
    </source>
</evidence>
<accession>A0A432YXM2</accession>
<evidence type="ECO:0000256" key="4">
    <source>
        <dbReference type="ARBA" id="ARBA00023239"/>
    </source>
</evidence>
<dbReference type="InterPro" id="IPR015892">
    <property type="entry name" value="Carbonic_anhydrase_CS"/>
</dbReference>
<comment type="catalytic activity">
    <reaction evidence="5 7">
        <text>hydrogencarbonate + H(+) = CO2 + H2O</text>
        <dbReference type="Rhea" id="RHEA:10748"/>
        <dbReference type="ChEBI" id="CHEBI:15377"/>
        <dbReference type="ChEBI" id="CHEBI:15378"/>
        <dbReference type="ChEBI" id="CHEBI:16526"/>
        <dbReference type="ChEBI" id="CHEBI:17544"/>
        <dbReference type="EC" id="4.2.1.1"/>
    </reaction>
</comment>
<dbReference type="GO" id="GO:0015976">
    <property type="term" value="P:carbon utilization"/>
    <property type="evidence" value="ECO:0007669"/>
    <property type="project" value="InterPro"/>
</dbReference>
<keyword evidence="4 7" id="KW-0456">Lyase</keyword>
<dbReference type="CDD" id="cd00883">
    <property type="entry name" value="beta_CA_cladeA"/>
    <property type="match status" value="1"/>
</dbReference>
<dbReference type="PANTHER" id="PTHR11002:SF76">
    <property type="entry name" value="CARBONIC ANHYDRASE"/>
    <property type="match status" value="1"/>
</dbReference>
<comment type="similarity">
    <text evidence="1 7">Belongs to the beta-class carbonic anhydrase family.</text>
</comment>
<dbReference type="GO" id="GO:0008270">
    <property type="term" value="F:zinc ion binding"/>
    <property type="evidence" value="ECO:0007669"/>
    <property type="project" value="UniProtKB-UniRule"/>
</dbReference>
<dbReference type="AlphaFoldDB" id="A0A432YXM2"/>
<dbReference type="PROSITE" id="PS00704">
    <property type="entry name" value="PROK_CO2_ANHYDRASE_1"/>
    <property type="match status" value="1"/>
</dbReference>
<evidence type="ECO:0000256" key="1">
    <source>
        <dbReference type="ARBA" id="ARBA00006217"/>
    </source>
</evidence>
<comment type="caution">
    <text evidence="8">The sequence shown here is derived from an EMBL/GenBank/DDBJ whole genome shotgun (WGS) entry which is preliminary data.</text>
</comment>
<dbReference type="Proteomes" id="UP000288361">
    <property type="component" value="Unassembled WGS sequence"/>
</dbReference>
<feature type="binding site" evidence="6">
    <location>
        <position position="42"/>
    </location>
    <ligand>
        <name>Zn(2+)</name>
        <dbReference type="ChEBI" id="CHEBI:29105"/>
    </ligand>
</feature>
<comment type="cofactor">
    <cofactor evidence="6">
        <name>Zn(2+)</name>
        <dbReference type="ChEBI" id="CHEBI:29105"/>
    </cofactor>
    <text evidence="6">Binds 1 zinc ion per subunit.</text>
</comment>
<gene>
    <name evidence="8" type="ORF">CWI73_04275</name>
</gene>
<dbReference type="EC" id="4.2.1.1" evidence="7"/>
<dbReference type="PROSITE" id="PS00705">
    <property type="entry name" value="PROK_CO2_ANHYDRASE_2"/>
    <property type="match status" value="1"/>
</dbReference>
<dbReference type="NCBIfam" id="NF007756">
    <property type="entry name" value="PRK10437.1"/>
    <property type="match status" value="1"/>
</dbReference>
<proteinExistence type="inferred from homology"/>
<dbReference type="InterPro" id="IPR001765">
    <property type="entry name" value="Carbonic_anhydrase"/>
</dbReference>
<evidence type="ECO:0000313" key="9">
    <source>
        <dbReference type="Proteomes" id="UP000288361"/>
    </source>
</evidence>
<evidence type="ECO:0000313" key="8">
    <source>
        <dbReference type="EMBL" id="RUO68070.1"/>
    </source>
</evidence>
<dbReference type="Gene3D" id="3.40.1050.10">
    <property type="entry name" value="Carbonic anhydrase"/>
    <property type="match status" value="1"/>
</dbReference>
<comment type="function">
    <text evidence="7">Reversible hydration of carbon dioxide.</text>
</comment>
<dbReference type="Pfam" id="PF00484">
    <property type="entry name" value="Pro_CA"/>
    <property type="match status" value="1"/>
</dbReference>
<dbReference type="PANTHER" id="PTHR11002">
    <property type="entry name" value="CARBONIC ANHYDRASE"/>
    <property type="match status" value="1"/>
</dbReference>
<evidence type="ECO:0000256" key="2">
    <source>
        <dbReference type="ARBA" id="ARBA00022723"/>
    </source>
</evidence>
<organism evidence="8 9">
    <name type="scientific">Idiomarina piscisalsi</name>
    <dbReference type="NCBI Taxonomy" id="1096243"/>
    <lineage>
        <taxon>Bacteria</taxon>
        <taxon>Pseudomonadati</taxon>
        <taxon>Pseudomonadota</taxon>
        <taxon>Gammaproteobacteria</taxon>
        <taxon>Alteromonadales</taxon>
        <taxon>Idiomarinaceae</taxon>
        <taxon>Idiomarina</taxon>
    </lineage>
</organism>
<feature type="binding site" evidence="6">
    <location>
        <position position="101"/>
    </location>
    <ligand>
        <name>Zn(2+)</name>
        <dbReference type="ChEBI" id="CHEBI:29105"/>
    </ligand>
</feature>
<feature type="binding site" evidence="6">
    <location>
        <position position="44"/>
    </location>
    <ligand>
        <name>Zn(2+)</name>
        <dbReference type="ChEBI" id="CHEBI:29105"/>
    </ligand>
</feature>
<evidence type="ECO:0000256" key="5">
    <source>
        <dbReference type="ARBA" id="ARBA00048348"/>
    </source>
</evidence>
<protein>
    <recommendedName>
        <fullName evidence="7">Carbonic anhydrase</fullName>
        <ecNumber evidence="7">4.2.1.1</ecNumber>
    </recommendedName>
    <alternativeName>
        <fullName evidence="7">Carbonate dehydratase</fullName>
    </alternativeName>
</protein>
<dbReference type="EMBL" id="PIQA01000001">
    <property type="protein sequence ID" value="RUO68070.1"/>
    <property type="molecule type" value="Genomic_DNA"/>
</dbReference>
<sequence length="218" mass="24874">MPDIKHLIENNKAWAEEQVQKDPDFFKRLVGQQAPEYLWIGCSDSRVPANQIVGMDPGELFVHRNVANQVIQTDFNCLSVIQFAIETLKVRHVLVVGHYGCGGVKAAMESKPHGLVDHWLYPIRDVYREHAEEIAALEDSQKVDRLCELNVIEQVKNLAKTNVVQEAWDRGQPLTLHGWVYRLDNGLVNDMNVSVSSREGLEQVYHVYHQKLPDGLKK</sequence>
<keyword evidence="2 6" id="KW-0479">Metal-binding</keyword>
<dbReference type="SMART" id="SM00947">
    <property type="entry name" value="Pro_CA"/>
    <property type="match status" value="1"/>
</dbReference>
<feature type="binding site" evidence="6">
    <location>
        <position position="98"/>
    </location>
    <ligand>
        <name>Zn(2+)</name>
        <dbReference type="ChEBI" id="CHEBI:29105"/>
    </ligand>
</feature>
<reference evidence="8 9" key="1">
    <citation type="journal article" date="2011" name="Front. Microbiol.">
        <title>Genomic signatures of strain selection and enhancement in Bacillus atrophaeus var. globigii, a historical biowarfare simulant.</title>
        <authorList>
            <person name="Gibbons H.S."/>
            <person name="Broomall S.M."/>
            <person name="McNew L.A."/>
            <person name="Daligault H."/>
            <person name="Chapman C."/>
            <person name="Bruce D."/>
            <person name="Karavis M."/>
            <person name="Krepps M."/>
            <person name="McGregor P.A."/>
            <person name="Hong C."/>
            <person name="Park K.H."/>
            <person name="Akmal A."/>
            <person name="Feldman A."/>
            <person name="Lin J.S."/>
            <person name="Chang W.E."/>
            <person name="Higgs B.W."/>
            <person name="Demirev P."/>
            <person name="Lindquist J."/>
            <person name="Liem A."/>
            <person name="Fochler E."/>
            <person name="Read T.D."/>
            <person name="Tapia R."/>
            <person name="Johnson S."/>
            <person name="Bishop-Lilly K.A."/>
            <person name="Detter C."/>
            <person name="Han C."/>
            <person name="Sozhamannan S."/>
            <person name="Rosenzweig C.N."/>
            <person name="Skowronski E.W."/>
        </authorList>
    </citation>
    <scope>NUCLEOTIDE SEQUENCE [LARGE SCALE GENOMIC DNA]</scope>
    <source>
        <strain evidence="8 9">TPS4-2</strain>
    </source>
</reference>
<evidence type="ECO:0000256" key="6">
    <source>
        <dbReference type="PIRSR" id="PIRSR601765-1"/>
    </source>
</evidence>
<evidence type="ECO:0000256" key="3">
    <source>
        <dbReference type="ARBA" id="ARBA00022833"/>
    </source>
</evidence>
<dbReference type="FunFam" id="3.40.1050.10:FF:000001">
    <property type="entry name" value="Carbonic anhydrase"/>
    <property type="match status" value="1"/>
</dbReference>
<dbReference type="RefSeq" id="WP_126751688.1">
    <property type="nucleotide sequence ID" value="NZ_JBHUMT010000016.1"/>
</dbReference>
<keyword evidence="3 6" id="KW-0862">Zinc</keyword>
<name>A0A432YXM2_9GAMM</name>
<dbReference type="GO" id="GO:0004089">
    <property type="term" value="F:carbonate dehydratase activity"/>
    <property type="evidence" value="ECO:0007669"/>
    <property type="project" value="UniProtKB-UniRule"/>
</dbReference>
<dbReference type="InterPro" id="IPR036874">
    <property type="entry name" value="Carbonic_anhydrase_sf"/>
</dbReference>
<dbReference type="SUPFAM" id="SSF53056">
    <property type="entry name" value="beta-carbonic anhydrase, cab"/>
    <property type="match status" value="1"/>
</dbReference>